<feature type="compositionally biased region" description="Polar residues" evidence="1">
    <location>
        <begin position="986"/>
        <end position="995"/>
    </location>
</feature>
<dbReference type="EMBL" id="JBDFQZ010000002">
    <property type="protein sequence ID" value="KAK9748127.1"/>
    <property type="molecule type" value="Genomic_DNA"/>
</dbReference>
<feature type="compositionally biased region" description="Low complexity" evidence="1">
    <location>
        <begin position="1135"/>
        <end position="1147"/>
    </location>
</feature>
<feature type="region of interest" description="Disordered" evidence="1">
    <location>
        <begin position="237"/>
        <end position="290"/>
    </location>
</feature>
<evidence type="ECO:0000313" key="2">
    <source>
        <dbReference type="EMBL" id="KAK9748131.1"/>
    </source>
</evidence>
<accession>A0AAW1MRI3</accession>
<name>A0AAW1MRI3_SAPOF</name>
<feature type="region of interest" description="Disordered" evidence="1">
    <location>
        <begin position="495"/>
        <end position="543"/>
    </location>
</feature>
<feature type="compositionally biased region" description="Polar residues" evidence="1">
    <location>
        <begin position="1111"/>
        <end position="1125"/>
    </location>
</feature>
<organism evidence="2 3">
    <name type="scientific">Saponaria officinalis</name>
    <name type="common">Common soapwort</name>
    <name type="synonym">Lychnis saponaria</name>
    <dbReference type="NCBI Taxonomy" id="3572"/>
    <lineage>
        <taxon>Eukaryota</taxon>
        <taxon>Viridiplantae</taxon>
        <taxon>Streptophyta</taxon>
        <taxon>Embryophyta</taxon>
        <taxon>Tracheophyta</taxon>
        <taxon>Spermatophyta</taxon>
        <taxon>Magnoliopsida</taxon>
        <taxon>eudicotyledons</taxon>
        <taxon>Gunneridae</taxon>
        <taxon>Pentapetalae</taxon>
        <taxon>Caryophyllales</taxon>
        <taxon>Caryophyllaceae</taxon>
        <taxon>Caryophylleae</taxon>
        <taxon>Saponaria</taxon>
    </lineage>
</organism>
<dbReference type="EMBL" id="JBDFQZ010000002">
    <property type="protein sequence ID" value="KAK9748131.1"/>
    <property type="molecule type" value="Genomic_DNA"/>
</dbReference>
<comment type="caution">
    <text evidence="2">The sequence shown here is derived from an EMBL/GenBank/DDBJ whole genome shotgun (WGS) entry which is preliminary data.</text>
</comment>
<evidence type="ECO:0000256" key="1">
    <source>
        <dbReference type="SAM" id="MobiDB-lite"/>
    </source>
</evidence>
<feature type="region of interest" description="Disordered" evidence="1">
    <location>
        <begin position="729"/>
        <end position="785"/>
    </location>
</feature>
<feature type="region of interest" description="Disordered" evidence="1">
    <location>
        <begin position="835"/>
        <end position="874"/>
    </location>
</feature>
<evidence type="ECO:0008006" key="4">
    <source>
        <dbReference type="Google" id="ProtNLM"/>
    </source>
</evidence>
<feature type="compositionally biased region" description="Polar residues" evidence="1">
    <location>
        <begin position="683"/>
        <end position="702"/>
    </location>
</feature>
<feature type="compositionally biased region" description="Low complexity" evidence="1">
    <location>
        <begin position="862"/>
        <end position="874"/>
    </location>
</feature>
<dbReference type="Proteomes" id="UP001443914">
    <property type="component" value="Unassembled WGS sequence"/>
</dbReference>
<protein>
    <recommendedName>
        <fullName evidence="4">Dentin sialophosphoprotein-like protein</fullName>
    </recommendedName>
</protein>
<feature type="region of interest" description="Disordered" evidence="1">
    <location>
        <begin position="357"/>
        <end position="388"/>
    </location>
</feature>
<feature type="region of interest" description="Disordered" evidence="1">
    <location>
        <begin position="1342"/>
        <end position="1364"/>
    </location>
</feature>
<gene>
    <name evidence="2" type="ORF">RND81_02G037800</name>
</gene>
<sequence>MPGNEVGDRVHNFLDQGSLSQDQRHTQFVDANWRGFHNNVLGANERQIGGPLNTSSKNYSGQQSEIGNGQNNPFSLASHELNFSQSGVRPEFIRSPSQVQQQNLNGFMHTPQVVNDRQNGANLFGVDRRSDRLSMTSRGLFIPDSQQQSIPQRSSSASFGVSETPMNNFFGGQQQMSGQQSGMMLTLPQQQSGVNDAQLMHQQVMFRQMQELQRRQQFQQFEAMQRNAMNHMSTFPNQSAGQHSQAINGNPVQDTSSHPWQTQVMASGTNWQQHGHPSAAHGYPNGLMAHPEQGQAMHFMGSTPQQASQSLYGVPVSNSAGTNLFLQNSMDKQGVSHASAQSSAFSLNPHALHAEQASMQDMSTTSRSGSEGKTSFEHASSHGLEREVDLGGFNQVQQREVSMSESGGNGFVGGSDVSPEKPFMQIAVSQSTSAQGAAGLDPTEEKILFGNDDNIWDAFGGASVTGNDGADLFNGFPSMQSGTWSALMQSAVAETSSSDVGTQEEWSGLESQHNNSQVRNQHLQTSQDNDKQQPVWVDSSQRAALGSRITSNEVLQEGRRWLDSNLPKPHTEGKRALENPNSPRDLPKIDTGFWGHQQSIMIPESVPDSTINSKVESGEHGLRTTNISSESSQMHSDNHRLNPWKQVNFGTKSGIVGSGNGQQIMNKDQLTVENGDGRENSNDSHSNSFPYHSLSGCSEQNVWSDTGRKVPVARKFQYHPMGDVDLDESSAKEVLQSHSMSPSSGHRAHEAQPSLHGPTGSSLSHVEKGRASGFPGGSTMFHGGSSTGVRSGYFPNMSTPFVRPGENSSPNQYMPPSQNMLELLHKVDQSTDQNVVSNLGSSSTNYNRSPDIPSDGHVGPGQSQSSLSNSFNLQLAPPSQGIAFSSLNDPAQGFSRNVGSPGPQVVSSQKGDNSHSRLALGPSAQGLPPSHRPPQIDSGNDKSGVSDGSLPNMKGNLSASIASNSTYLRNPNQNQHMTAGGGQMMGNHQSTINPNQISNQHTYLNQQSIVNQNQFGTKASMHQIPPQHSAMAGVRKDNMSLGGSYLRTSQQQLLGVQARSGSDFMKSHYQSNDSSVMNSFSQQNKDMVDDPKITDAVSFPGVQDGKERTVTDPQLSGKTAGLSQEESLERRSMEASPSNSSASQNDADAFQHSLKPNNAGHHGYSLYQMQALKTMGMDTSHLESKTERRPENGPDFPQMAGKEAEGFTGAMNSMVSDPSVDAKMLGFIPQSGNRNVSQLMHGRSDPRAFITDNATGRAQLTGISPQMAPSWFEQYGTLRNGQLPVNNVPRVPIVKHVEQQFSKPPNNLAVHNSAQLENVVGDSCQIADTSQITNAYSASEHMSSGHASLPHISSPSPVPMRPRKRKTATSDLIPWNKEIGQGFKRIQNISSAEVDWAQSSSRLVEKGGDDTDCHEDMSPMIRPRRRLILTTKLMQQVFCPPSAPILSLDGRSNYEAIMYSVARLALGDACNLICSSESDSPCDDGNSLSGKVETSERNQDEYFSKVVETFANRGKELENELLRLDKNTSILDFRLDCQDLERFSVINRFARFHGRTQADCVETSSSSDPKAVPQKPLPQRYVTALPMPRIVPERVQCLTIN</sequence>
<feature type="region of interest" description="Disordered" evidence="1">
    <location>
        <begin position="893"/>
        <end position="995"/>
    </location>
</feature>
<keyword evidence="3" id="KW-1185">Reference proteome</keyword>
<feature type="compositionally biased region" description="Basic and acidic residues" evidence="1">
    <location>
        <begin position="374"/>
        <end position="388"/>
    </location>
</feature>
<dbReference type="PANTHER" id="PTHR31267">
    <property type="entry name" value="DENTIN SIALOPHOSPHOPROTEIN-LIKE PROTEIN"/>
    <property type="match status" value="1"/>
</dbReference>
<feature type="compositionally biased region" description="Polar residues" evidence="1">
    <location>
        <begin position="357"/>
        <end position="373"/>
    </location>
</feature>
<feature type="compositionally biased region" description="Polar residues" evidence="1">
    <location>
        <begin position="955"/>
        <end position="977"/>
    </location>
</feature>
<feature type="region of interest" description="Disordered" evidence="1">
    <location>
        <begin position="672"/>
        <end position="702"/>
    </location>
</feature>
<feature type="compositionally biased region" description="Polar residues" evidence="1">
    <location>
        <begin position="495"/>
        <end position="527"/>
    </location>
</feature>
<evidence type="ECO:0000313" key="3">
    <source>
        <dbReference type="Proteomes" id="UP001443914"/>
    </source>
</evidence>
<feature type="compositionally biased region" description="Polar residues" evidence="1">
    <location>
        <begin position="835"/>
        <end position="848"/>
    </location>
</feature>
<feature type="region of interest" description="Disordered" evidence="1">
    <location>
        <begin position="44"/>
        <end position="76"/>
    </location>
</feature>
<feature type="region of interest" description="Disordered" evidence="1">
    <location>
        <begin position="797"/>
        <end position="816"/>
    </location>
</feature>
<proteinExistence type="predicted"/>
<reference evidence="2 3" key="1">
    <citation type="submission" date="2024-03" db="EMBL/GenBank/DDBJ databases">
        <title>WGS assembly of Saponaria officinalis var. Norfolk2.</title>
        <authorList>
            <person name="Jenkins J."/>
            <person name="Shu S."/>
            <person name="Grimwood J."/>
            <person name="Barry K."/>
            <person name="Goodstein D."/>
            <person name="Schmutz J."/>
            <person name="Leebens-Mack J."/>
            <person name="Osbourn A."/>
        </authorList>
    </citation>
    <scope>NUCLEOTIDE SEQUENCE [LARGE SCALE GENOMIC DNA]</scope>
    <source>
        <strain evidence="3">cv. Norfolk2</strain>
        <strain evidence="2">JIC</strain>
        <tissue evidence="2">Leaf</tissue>
    </source>
</reference>
<feature type="compositionally biased region" description="Polar residues" evidence="1">
    <location>
        <begin position="52"/>
        <end position="76"/>
    </location>
</feature>
<feature type="region of interest" description="Disordered" evidence="1">
    <location>
        <begin position="1091"/>
        <end position="1147"/>
    </location>
</feature>
<feature type="compositionally biased region" description="Polar residues" evidence="1">
    <location>
        <begin position="806"/>
        <end position="816"/>
    </location>
</feature>
<dbReference type="PANTHER" id="PTHR31267:SF2">
    <property type="entry name" value="EXPRESSED PROTEIN"/>
    <property type="match status" value="1"/>
</dbReference>
<feature type="region of interest" description="Disordered" evidence="1">
    <location>
        <begin position="560"/>
        <end position="585"/>
    </location>
</feature>
<feature type="compositionally biased region" description="Polar residues" evidence="1">
    <location>
        <begin position="1342"/>
        <end position="1355"/>
    </location>
</feature>
<feature type="compositionally biased region" description="Polar residues" evidence="1">
    <location>
        <begin position="237"/>
        <end position="275"/>
    </location>
</feature>